<feature type="compositionally biased region" description="Low complexity" evidence="1">
    <location>
        <begin position="88"/>
        <end position="107"/>
    </location>
</feature>
<feature type="compositionally biased region" description="Low complexity" evidence="1">
    <location>
        <begin position="145"/>
        <end position="175"/>
    </location>
</feature>
<feature type="transmembrane region" description="Helical" evidence="2">
    <location>
        <begin position="39"/>
        <end position="60"/>
    </location>
</feature>
<feature type="compositionally biased region" description="Polar residues" evidence="1">
    <location>
        <begin position="74"/>
        <end position="85"/>
    </location>
</feature>
<feature type="compositionally biased region" description="Basic and acidic residues" evidence="1">
    <location>
        <begin position="1"/>
        <end position="11"/>
    </location>
</feature>
<proteinExistence type="predicted"/>
<evidence type="ECO:0000256" key="1">
    <source>
        <dbReference type="SAM" id="MobiDB-lite"/>
    </source>
</evidence>
<accession>A0ABN2FIB7</accession>
<gene>
    <name evidence="3" type="ORF">GCM10009733_051860</name>
</gene>
<sequence length="203" mass="19819">MQDPIEADRQEILSGPGDTRLENRASGNRRPRQKSNKTLLIAGSALIAVLVAGGAGYMLASNPFGSARQGGGPETSQSADANQEQGGDDATAGDVTADSPADSSADSPGDDRTGDAPEDDGSMGDVAAGVPDGGDRPGTGDRAGDTTGNTGTDSAKTGTNKKPATTAPTKSPQSSGAGTPSEADSPADGPGGLVSGQCSKSGC</sequence>
<evidence type="ECO:0000256" key="2">
    <source>
        <dbReference type="SAM" id="Phobius"/>
    </source>
</evidence>
<dbReference type="Proteomes" id="UP001500064">
    <property type="component" value="Unassembled WGS sequence"/>
</dbReference>
<evidence type="ECO:0000313" key="3">
    <source>
        <dbReference type="EMBL" id="GAA1648321.1"/>
    </source>
</evidence>
<feature type="region of interest" description="Disordered" evidence="1">
    <location>
        <begin position="58"/>
        <end position="203"/>
    </location>
</feature>
<keyword evidence="2" id="KW-0472">Membrane</keyword>
<comment type="caution">
    <text evidence="3">The sequence shown here is derived from an EMBL/GenBank/DDBJ whole genome shotgun (WGS) entry which is preliminary data.</text>
</comment>
<feature type="compositionally biased region" description="Basic and acidic residues" evidence="1">
    <location>
        <begin position="133"/>
        <end position="144"/>
    </location>
</feature>
<feature type="region of interest" description="Disordered" evidence="1">
    <location>
        <begin position="1"/>
        <end position="37"/>
    </location>
</feature>
<organism evidence="3 4">
    <name type="scientific">Nonomuraea maheshkhaliensis</name>
    <dbReference type="NCBI Taxonomy" id="419590"/>
    <lineage>
        <taxon>Bacteria</taxon>
        <taxon>Bacillati</taxon>
        <taxon>Actinomycetota</taxon>
        <taxon>Actinomycetes</taxon>
        <taxon>Streptosporangiales</taxon>
        <taxon>Streptosporangiaceae</taxon>
        <taxon>Nonomuraea</taxon>
    </lineage>
</organism>
<protein>
    <submittedName>
        <fullName evidence="3">Uncharacterized protein</fullName>
    </submittedName>
</protein>
<dbReference type="EMBL" id="BAAAMU010000039">
    <property type="protein sequence ID" value="GAA1648321.1"/>
    <property type="molecule type" value="Genomic_DNA"/>
</dbReference>
<dbReference type="RefSeq" id="WP_346108775.1">
    <property type="nucleotide sequence ID" value="NZ_BAAAMU010000039.1"/>
</dbReference>
<reference evidence="3 4" key="1">
    <citation type="journal article" date="2019" name="Int. J. Syst. Evol. Microbiol.">
        <title>The Global Catalogue of Microorganisms (GCM) 10K type strain sequencing project: providing services to taxonomists for standard genome sequencing and annotation.</title>
        <authorList>
            <consortium name="The Broad Institute Genomics Platform"/>
            <consortium name="The Broad Institute Genome Sequencing Center for Infectious Disease"/>
            <person name="Wu L."/>
            <person name="Ma J."/>
        </authorList>
    </citation>
    <scope>NUCLEOTIDE SEQUENCE [LARGE SCALE GENOMIC DNA]</scope>
    <source>
        <strain evidence="3 4">JCM 13929</strain>
    </source>
</reference>
<evidence type="ECO:0000313" key="4">
    <source>
        <dbReference type="Proteomes" id="UP001500064"/>
    </source>
</evidence>
<name>A0ABN2FIB7_9ACTN</name>
<keyword evidence="2" id="KW-0812">Transmembrane</keyword>
<keyword evidence="2" id="KW-1133">Transmembrane helix</keyword>
<keyword evidence="4" id="KW-1185">Reference proteome</keyword>